<dbReference type="VEuPathDB" id="TriTrypDB:LdBPK_361200.1"/>
<dbReference type="EC" id="1.1.1.35" evidence="14"/>
<feature type="binding site" evidence="11">
    <location>
        <position position="56"/>
    </location>
    <ligand>
        <name>CoA</name>
        <dbReference type="ChEBI" id="CHEBI:57287"/>
    </ligand>
</feature>
<proteinExistence type="inferred from homology"/>
<sequence length="305" mass="32962">MLRCTASALFKSLAVWGGGTMGSGIAQITAQAGVPVTVVEVSQARLDASRKAIETSLLRIANKKCDGDQGKMKAFVDTVLSHVTFTTDEAVAAGGAELIIEAIVENIGAKKELFGRLDKMAPTSTVFCSNTSSLSITEMASATTRKDRFAGMHFFSPVPMMKLLEVVRTEEVSPAIIEQLTAFGKKVGKIPVVAKDTEGFIVNRLLVPYQMEACRLVERGVATFQDVDTAMKFGCGYPMGPFELCDSVGIDVIKFIVDGWHAQYPNEPLFKPSPLINERVAAGKLGKKTGEGYYKYDSKGRKIES</sequence>
<reference evidence="15" key="2">
    <citation type="submission" date="2011-01" db="EMBL/GenBank/DDBJ databases">
        <authorList>
            <person name="Zhao B.P."/>
            <person name="Ren Z.A."/>
            <person name="Li C.D."/>
        </authorList>
    </citation>
    <scope>NUCLEOTIDE SEQUENCE</scope>
    <source>
        <strain evidence="15">BPK282A1</strain>
    </source>
</reference>
<dbReference type="InterPro" id="IPR008927">
    <property type="entry name" value="6-PGluconate_DH-like_C_sf"/>
</dbReference>
<comment type="catalytic activity">
    <reaction evidence="9">
        <text>a (3S)-3-hydroxyacyl-CoA + NAD(+) = a 3-oxoacyl-CoA + NADH + H(+)</text>
        <dbReference type="Rhea" id="RHEA:22432"/>
        <dbReference type="ChEBI" id="CHEBI:15378"/>
        <dbReference type="ChEBI" id="CHEBI:57318"/>
        <dbReference type="ChEBI" id="CHEBI:57540"/>
        <dbReference type="ChEBI" id="CHEBI:57945"/>
        <dbReference type="ChEBI" id="CHEBI:90726"/>
        <dbReference type="EC" id="1.1.1.35"/>
    </reaction>
</comment>
<evidence type="ECO:0000256" key="9">
    <source>
        <dbReference type="ARBA" id="ARBA00049556"/>
    </source>
</evidence>
<reference evidence="16" key="6">
    <citation type="submission" date="2019-02" db="EMBL/GenBank/DDBJ databases">
        <title>FDA dAtabase for Regulatory Grade micrObial Sequences (FDA-ARGOS): Supporting development and validation of Infectious Disease Dx tests.</title>
        <authorList>
            <person name="Duncan R."/>
            <person name="Fisher C."/>
            <person name="Tallon L.J."/>
            <person name="Sadzewicz L."/>
            <person name="Sengamalay N."/>
            <person name="Ott S."/>
            <person name="Godinez A."/>
            <person name="Nagaraj S."/>
            <person name="Nadendla S."/>
            <person name="Sichtig H."/>
        </authorList>
    </citation>
    <scope>NUCLEOTIDE SEQUENCE</scope>
    <source>
        <strain evidence="16">FDAARGOS_361</strain>
    </source>
</reference>
<dbReference type="EMBL" id="FR799623">
    <property type="protein sequence ID" value="CBZ38558.1"/>
    <property type="molecule type" value="Genomic_DNA"/>
</dbReference>
<accession>A0A3Q8IQN1</accession>
<protein>
    <submittedName>
        <fullName evidence="16">3-hydroxyacyl-CoA dehydrogenase, NAD binding domain family protein</fullName>
    </submittedName>
    <submittedName>
        <fullName evidence="14">Short chain 3-hydroxyacyl-CoA dehydrogenase, putative</fullName>
        <ecNumber evidence="14">1.1.1.35</ecNumber>
    </submittedName>
</protein>
<organism evidence="14 18">
    <name type="scientific">Leishmania donovani</name>
    <dbReference type="NCBI Taxonomy" id="5661"/>
    <lineage>
        <taxon>Eukaryota</taxon>
        <taxon>Discoba</taxon>
        <taxon>Euglenozoa</taxon>
        <taxon>Kinetoplastea</taxon>
        <taxon>Metakinetoplastina</taxon>
        <taxon>Trypanosomatida</taxon>
        <taxon>Trypanosomatidae</taxon>
        <taxon>Leishmaniinae</taxon>
        <taxon>Leishmania</taxon>
    </lineage>
</organism>
<dbReference type="GeneID" id="13388121"/>
<dbReference type="Gene3D" id="1.10.1040.10">
    <property type="entry name" value="N-(1-d-carboxylethyl)-l-norvaline Dehydrogenase, domain 2"/>
    <property type="match status" value="1"/>
</dbReference>
<keyword evidence="8" id="KW-0496">Mitochondrion</keyword>
<evidence type="ECO:0000313" key="16">
    <source>
        <dbReference type="EMBL" id="TPP48232.1"/>
    </source>
</evidence>
<feature type="domain" description="3-hydroxyacyl-CoA dehydrogenase C-terminal" evidence="12">
    <location>
        <begin position="199"/>
        <end position="296"/>
    </location>
</feature>
<dbReference type="InterPro" id="IPR036291">
    <property type="entry name" value="NAD(P)-bd_dom_sf"/>
</dbReference>
<dbReference type="VEuPathDB" id="TriTrypDB:LDHU3_36.1540"/>
<evidence type="ECO:0000256" key="7">
    <source>
        <dbReference type="ARBA" id="ARBA00023098"/>
    </source>
</evidence>
<dbReference type="SUPFAM" id="SSF51735">
    <property type="entry name" value="NAD(P)-binding Rossmann-fold domains"/>
    <property type="match status" value="1"/>
</dbReference>
<accession>E9BTH9</accession>
<evidence type="ECO:0000313" key="18">
    <source>
        <dbReference type="Proteomes" id="UP000274082"/>
    </source>
</evidence>
<gene>
    <name evidence="16" type="ORF">CGC21_12910</name>
    <name evidence="15" type="ORF">LDBPK_361200</name>
    <name evidence="14" type="ORF">LdCL_360017100</name>
</gene>
<keyword evidence="18" id="KW-1185">Reference proteome</keyword>
<evidence type="ECO:0000256" key="2">
    <source>
        <dbReference type="ARBA" id="ARBA00005005"/>
    </source>
</evidence>
<keyword evidence="5 14" id="KW-0560">Oxidoreductase</keyword>
<evidence type="ECO:0000313" key="19">
    <source>
        <dbReference type="Proteomes" id="UP000318447"/>
    </source>
</evidence>
<comment type="subcellular location">
    <subcellularLocation>
        <location evidence="1">Mitochondrion matrix</location>
    </subcellularLocation>
</comment>
<keyword evidence="6" id="KW-0520">NAD</keyword>
<keyword evidence="4" id="KW-0276">Fatty acid metabolism</keyword>
<dbReference type="InterPro" id="IPR052242">
    <property type="entry name" value="Mito_3-hydroxyacyl-CoA_DH"/>
</dbReference>
<dbReference type="EMBL" id="RHLC01000054">
    <property type="protein sequence ID" value="TPP48232.1"/>
    <property type="molecule type" value="Genomic_DNA"/>
</dbReference>
<evidence type="ECO:0000313" key="14">
    <source>
        <dbReference type="EMBL" id="AYU83465.1"/>
    </source>
</evidence>
<dbReference type="SUPFAM" id="SSF48179">
    <property type="entry name" value="6-phosphogluconate dehydrogenase C-terminal domain-like"/>
    <property type="match status" value="1"/>
</dbReference>
<dbReference type="AlphaFoldDB" id="A0A3Q8IQN1"/>
<dbReference type="InterPro" id="IPR013328">
    <property type="entry name" value="6PGD_dom2"/>
</dbReference>
<dbReference type="KEGG" id="ldo:LDBPK_361200"/>
<reference evidence="17" key="3">
    <citation type="submission" date="2011-02" db="EMBL/GenBank/DDBJ databases">
        <title>Whole genome sequencing of Leishmania donovani clinical lines reveals dynamic variation related to drug resistance.</title>
        <authorList>
            <person name="Downing T."/>
            <person name="Imamura H."/>
            <person name="Sanders M."/>
            <person name="Decuypere S."/>
            <person name="Hertz-Fowler C."/>
            <person name="Clark T.G."/>
            <person name="Rijal S."/>
            <person name="Sundar S."/>
            <person name="Quail M.A."/>
            <person name="De Doncker S."/>
            <person name="Maes I."/>
            <person name="Vanaerschot M."/>
            <person name="Stark O."/>
            <person name="Schonian G."/>
            <person name="Dujardin J.C."/>
            <person name="Berriman M."/>
        </authorList>
    </citation>
    <scope>NUCLEOTIDE SEQUENCE [LARGE SCALE GENOMIC DNA]</scope>
    <source>
        <strain evidence="17">BPK282A1</strain>
    </source>
</reference>
<dbReference type="OMA" id="MAHPMGP"/>
<dbReference type="EMBL" id="CP029535">
    <property type="protein sequence ID" value="AYU83465.1"/>
    <property type="molecule type" value="Genomic_DNA"/>
</dbReference>
<evidence type="ECO:0000256" key="4">
    <source>
        <dbReference type="ARBA" id="ARBA00022832"/>
    </source>
</evidence>
<keyword evidence="7" id="KW-0443">Lipid metabolism</keyword>
<dbReference type="OrthoDB" id="5958943at2759"/>
<dbReference type="InterPro" id="IPR022694">
    <property type="entry name" value="3-OHacyl-CoA_DH"/>
</dbReference>
<reference evidence="14 18" key="4">
    <citation type="journal article" date="2018" name="Sci. Rep.">
        <title>A complete Leishmania donovani reference genome identifies novel genetic variations associated with virulence.</title>
        <authorList>
            <person name="Lypaczewski P."/>
            <person name="Hoshizaki J."/>
            <person name="Zhang W.-W."/>
            <person name="McCall L.-I."/>
            <person name="Torcivia-Rodriguez J."/>
            <person name="Simonyan V."/>
            <person name="Kaur A."/>
            <person name="Dewar K."/>
            <person name="Matlashewski G."/>
        </authorList>
    </citation>
    <scope>NUCLEOTIDE SEQUENCE [LARGE SCALE GENOMIC DNA]</scope>
    <source>
        <strain evidence="14 18">LdCL</strain>
    </source>
</reference>
<dbReference type="Proteomes" id="UP000318447">
    <property type="component" value="Unassembled WGS sequence"/>
</dbReference>
<dbReference type="PANTHER" id="PTHR43561:SF3">
    <property type="entry name" value="HYDROXYACYL-COENZYME A DEHYDROGENASE, MITOCHONDRIAL"/>
    <property type="match status" value="1"/>
</dbReference>
<dbReference type="Gene3D" id="3.40.50.720">
    <property type="entry name" value="NAD(P)-binding Rossmann-like Domain"/>
    <property type="match status" value="1"/>
</dbReference>
<dbReference type="GO" id="GO:0006635">
    <property type="term" value="P:fatty acid beta-oxidation"/>
    <property type="evidence" value="ECO:0007669"/>
    <property type="project" value="TreeGrafter"/>
</dbReference>
<comment type="similarity">
    <text evidence="3">Belongs to the 3-hydroxyacyl-CoA dehydrogenase family.</text>
</comment>
<evidence type="ECO:0000256" key="11">
    <source>
        <dbReference type="PIRSR" id="PIRSR000105-3"/>
    </source>
</evidence>
<dbReference type="GO" id="GO:0003857">
    <property type="term" value="F:(3S)-3-hydroxyacyl-CoA dehydrogenase (NAD+) activity"/>
    <property type="evidence" value="ECO:0007669"/>
    <property type="project" value="UniProtKB-EC"/>
</dbReference>
<evidence type="ECO:0000259" key="12">
    <source>
        <dbReference type="Pfam" id="PF00725"/>
    </source>
</evidence>
<evidence type="ECO:0000256" key="1">
    <source>
        <dbReference type="ARBA" id="ARBA00004305"/>
    </source>
</evidence>
<dbReference type="PANTHER" id="PTHR43561">
    <property type="match status" value="1"/>
</dbReference>
<feature type="binding site" evidence="11">
    <location>
        <position position="63"/>
    </location>
    <ligand>
        <name>CoA</name>
        <dbReference type="ChEBI" id="CHEBI:57287"/>
    </ligand>
</feature>
<feature type="domain" description="3-hydroxyacyl-CoA dehydrogenase NAD binding" evidence="13">
    <location>
        <begin position="13"/>
        <end position="197"/>
    </location>
</feature>
<evidence type="ECO:0000256" key="8">
    <source>
        <dbReference type="ARBA" id="ARBA00023128"/>
    </source>
</evidence>
<dbReference type="InterPro" id="IPR006108">
    <property type="entry name" value="3HC_DH_C"/>
</dbReference>
<dbReference type="GO" id="GO:0070403">
    <property type="term" value="F:NAD+ binding"/>
    <property type="evidence" value="ECO:0007669"/>
    <property type="project" value="InterPro"/>
</dbReference>
<evidence type="ECO:0000313" key="17">
    <source>
        <dbReference type="Proteomes" id="UP000008980"/>
    </source>
</evidence>
<dbReference type="VEuPathDB" id="TriTrypDB:LdCL_360017100"/>
<dbReference type="FunFam" id="3.40.50.720:FF:000009">
    <property type="entry name" value="Fatty oxidation complex, alpha subunit"/>
    <property type="match status" value="1"/>
</dbReference>
<dbReference type="Proteomes" id="UP000008980">
    <property type="component" value="Chromosome 36"/>
</dbReference>
<evidence type="ECO:0000256" key="10">
    <source>
        <dbReference type="PIRSR" id="PIRSR000105-1"/>
    </source>
</evidence>
<evidence type="ECO:0000256" key="3">
    <source>
        <dbReference type="ARBA" id="ARBA00009463"/>
    </source>
</evidence>
<dbReference type="PIRSF" id="PIRSF000105">
    <property type="entry name" value="HCDH"/>
    <property type="match status" value="1"/>
</dbReference>
<dbReference type="GO" id="GO:0005759">
    <property type="term" value="C:mitochondrial matrix"/>
    <property type="evidence" value="ECO:0007669"/>
    <property type="project" value="UniProtKB-SubCell"/>
</dbReference>
<feature type="binding site" evidence="11">
    <location>
        <position position="132"/>
    </location>
    <ligand>
        <name>CoA</name>
        <dbReference type="ChEBI" id="CHEBI:57287"/>
    </ligand>
</feature>
<dbReference type="RefSeq" id="XP_003865236.1">
    <property type="nucleotide sequence ID" value="XM_003865188.1"/>
</dbReference>
<reference evidence="15 17" key="1">
    <citation type="journal article" date="2011" name="Genome Res.">
        <title>Whole genome sequencing of multiple Leishmania donovani clinical isolates provides insights into population structure and mechanisms of drug resistance.</title>
        <authorList>
            <person name="Downing T."/>
            <person name="Imamura H."/>
            <person name="Decuypere S."/>
            <person name="Clark T.G."/>
            <person name="Coombs G.H."/>
            <person name="Cotton J.A."/>
            <person name="Hilley J.D."/>
            <person name="de Doncker S."/>
            <person name="Maes I."/>
            <person name="Mottram J.C."/>
            <person name="Quail M.A."/>
            <person name="Rijal S."/>
            <person name="Sanders M."/>
            <person name="Schonian G."/>
            <person name="Stark O."/>
            <person name="Sundar S."/>
            <person name="Vanaerschot M."/>
            <person name="Hertz-Fowler C."/>
            <person name="Dujardin J.C."/>
            <person name="Berriman M."/>
        </authorList>
    </citation>
    <scope>NUCLEOTIDE SEQUENCE [LARGE SCALE GENOMIC DNA]</scope>
    <source>
        <strain evidence="15 17">BPK282A1</strain>
    </source>
</reference>
<evidence type="ECO:0000313" key="15">
    <source>
        <dbReference type="EMBL" id="CBZ38558.1"/>
    </source>
</evidence>
<dbReference type="InterPro" id="IPR006176">
    <property type="entry name" value="3-OHacyl-CoA_DH_NAD-bd"/>
</dbReference>
<evidence type="ECO:0000259" key="13">
    <source>
        <dbReference type="Pfam" id="PF02737"/>
    </source>
</evidence>
<name>A0A3Q8IQN1_LEIDO</name>
<evidence type="ECO:0000256" key="5">
    <source>
        <dbReference type="ARBA" id="ARBA00023002"/>
    </source>
</evidence>
<evidence type="ECO:0000256" key="6">
    <source>
        <dbReference type="ARBA" id="ARBA00023027"/>
    </source>
</evidence>
<dbReference type="Proteomes" id="UP000274082">
    <property type="component" value="Chromosome 36"/>
</dbReference>
<feature type="site" description="Important for catalytic activity" evidence="10">
    <location>
        <position position="153"/>
    </location>
</feature>
<dbReference type="Pfam" id="PF00725">
    <property type="entry name" value="3HCDH"/>
    <property type="match status" value="1"/>
</dbReference>
<dbReference type="Pfam" id="PF02737">
    <property type="entry name" value="3HCDH_N"/>
    <property type="match status" value="1"/>
</dbReference>
<comment type="pathway">
    <text evidence="2">Lipid metabolism; fatty acid beta-oxidation.</text>
</comment>
<reference evidence="19" key="5">
    <citation type="submission" date="2019-02" db="EMBL/GenBank/DDBJ databases">
        <title>FDA dAtabase for Regulatory Grade micrObial Sequences (FDA-ARGOS): Supporting development and validation of Infectious Disease Dx tests.</title>
        <authorList>
            <person name="Duncan R."/>
            <person name="Fisher C."/>
            <person name="Tallon L."/>
            <person name="Sadzewicz L."/>
            <person name="Sengamalay N."/>
            <person name="Ott S."/>
            <person name="Godinez A."/>
            <person name="Nagaraj S."/>
            <person name="Vavikolanu K."/>
            <person name="Nadendla S."/>
            <person name="Aluvathingal J."/>
            <person name="Sichtig H."/>
        </authorList>
    </citation>
    <scope>NUCLEOTIDE SEQUENCE [LARGE SCALE GENOMIC DNA]</scope>
    <source>
        <strain evidence="19">FDAARGOS_361</strain>
    </source>
</reference>